<accession>A0A399ES87</accession>
<sequence length="80" mass="9106">MVKSRISSKGQITLPKRVREVLGLGLGEEVVFEIRGAEVLLKPWRKVPLEALRGRLKSEVPFPGEAEERRVREGAWAREK</sequence>
<dbReference type="NCBIfam" id="TIGR01439">
    <property type="entry name" value="lp_hng_hel_AbrB"/>
    <property type="match status" value="1"/>
</dbReference>
<name>A0A399ES87_9DEIN</name>
<evidence type="ECO:0000256" key="1">
    <source>
        <dbReference type="PROSITE-ProRule" id="PRU01076"/>
    </source>
</evidence>
<organism evidence="3 4">
    <name type="scientific">Calidithermus roseus</name>
    <dbReference type="NCBI Taxonomy" id="1644118"/>
    <lineage>
        <taxon>Bacteria</taxon>
        <taxon>Thermotogati</taxon>
        <taxon>Deinococcota</taxon>
        <taxon>Deinococci</taxon>
        <taxon>Thermales</taxon>
        <taxon>Thermaceae</taxon>
        <taxon>Calidithermus</taxon>
    </lineage>
</organism>
<dbReference type="AlphaFoldDB" id="A0A399ES87"/>
<dbReference type="Gene3D" id="2.10.260.10">
    <property type="match status" value="1"/>
</dbReference>
<reference evidence="3 4" key="1">
    <citation type="submission" date="2018-08" db="EMBL/GenBank/DDBJ databases">
        <title>Meiothermus roseus NBRC 110900 genome sequencing project.</title>
        <authorList>
            <person name="Da Costa M.S."/>
            <person name="Albuquerque L."/>
            <person name="Raposo P."/>
            <person name="Froufe H.J.C."/>
            <person name="Barroso C.S."/>
            <person name="Egas C."/>
        </authorList>
    </citation>
    <scope>NUCLEOTIDE SEQUENCE [LARGE SCALE GENOMIC DNA]</scope>
    <source>
        <strain evidence="3 4">NBRC 110900</strain>
    </source>
</reference>
<dbReference type="Proteomes" id="UP000265341">
    <property type="component" value="Unassembled WGS sequence"/>
</dbReference>
<feature type="domain" description="SpoVT-AbrB" evidence="2">
    <location>
        <begin position="1"/>
        <end position="46"/>
    </location>
</feature>
<comment type="caution">
    <text evidence="3">The sequence shown here is derived from an EMBL/GenBank/DDBJ whole genome shotgun (WGS) entry which is preliminary data.</text>
</comment>
<dbReference type="SUPFAM" id="SSF89447">
    <property type="entry name" value="AbrB/MazE/MraZ-like"/>
    <property type="match status" value="1"/>
</dbReference>
<dbReference type="InterPro" id="IPR037914">
    <property type="entry name" value="SpoVT-AbrB_sf"/>
</dbReference>
<evidence type="ECO:0000259" key="2">
    <source>
        <dbReference type="PROSITE" id="PS51740"/>
    </source>
</evidence>
<dbReference type="GO" id="GO:0003677">
    <property type="term" value="F:DNA binding"/>
    <property type="evidence" value="ECO:0007669"/>
    <property type="project" value="UniProtKB-UniRule"/>
</dbReference>
<dbReference type="EMBL" id="QWLA01000025">
    <property type="protein sequence ID" value="RIH86848.1"/>
    <property type="molecule type" value="Genomic_DNA"/>
</dbReference>
<protein>
    <submittedName>
        <fullName evidence="3">Transcriptional regulator, AbrB family</fullName>
    </submittedName>
</protein>
<keyword evidence="4" id="KW-1185">Reference proteome</keyword>
<dbReference type="InterPro" id="IPR007159">
    <property type="entry name" value="SpoVT-AbrB_dom"/>
</dbReference>
<evidence type="ECO:0000313" key="3">
    <source>
        <dbReference type="EMBL" id="RIH86848.1"/>
    </source>
</evidence>
<dbReference type="PROSITE" id="PS51740">
    <property type="entry name" value="SPOVT_ABRB"/>
    <property type="match status" value="1"/>
</dbReference>
<proteinExistence type="predicted"/>
<gene>
    <name evidence="3" type="ORF">Mrose_01557</name>
</gene>
<dbReference type="Pfam" id="PF04014">
    <property type="entry name" value="MazE_antitoxin"/>
    <property type="match status" value="1"/>
</dbReference>
<evidence type="ECO:0000313" key="4">
    <source>
        <dbReference type="Proteomes" id="UP000265341"/>
    </source>
</evidence>
<dbReference type="OrthoDB" id="9811597at2"/>
<keyword evidence="1" id="KW-0238">DNA-binding</keyword>
<dbReference type="SMART" id="SM00966">
    <property type="entry name" value="SpoVT_AbrB"/>
    <property type="match status" value="1"/>
</dbReference>